<dbReference type="Pfam" id="PF03184">
    <property type="entry name" value="DDE_1"/>
    <property type="match status" value="1"/>
</dbReference>
<dbReference type="KEGG" id="spar:SPRG_19567"/>
<name>A0A067CWU8_SAPPC</name>
<sequence length="260" mass="29862">MFDASRLSQAEYCRRTRLSRKALYNMITPKGRAMLAAAHGKLSYKRKRSSGGGRKEIIPFANELLTYMKDLRRSRRCLAVAIMVEYIKEHQTAWLDKYENEYKDKTIANLTRLCSRFATRHCFVRKSITTAKMSEEEMAKKKAELSQDFWGKYADKDPSLVLNCDETGIFYDTPLPRFKLKSDLYPLPPNTTSTCQPLDVGVMGPFKAKLRALWLRDTKKYTTPAEKRMAVIKRAIAAWDDISEDAIKSAFAKAIPKHVV</sequence>
<dbReference type="InterPro" id="IPR004875">
    <property type="entry name" value="DDE_SF_endonuclease_dom"/>
</dbReference>
<feature type="domain" description="DDE-1" evidence="1">
    <location>
        <begin position="185"/>
        <end position="251"/>
    </location>
</feature>
<proteinExistence type="predicted"/>
<dbReference type="AlphaFoldDB" id="A0A067CWU8"/>
<evidence type="ECO:0000259" key="1">
    <source>
        <dbReference type="Pfam" id="PF03184"/>
    </source>
</evidence>
<keyword evidence="3" id="KW-1185">Reference proteome</keyword>
<dbReference type="GO" id="GO:0003676">
    <property type="term" value="F:nucleic acid binding"/>
    <property type="evidence" value="ECO:0007669"/>
    <property type="project" value="InterPro"/>
</dbReference>
<evidence type="ECO:0000313" key="2">
    <source>
        <dbReference type="EMBL" id="KDO31021.1"/>
    </source>
</evidence>
<dbReference type="GeneID" id="24140901"/>
<dbReference type="OrthoDB" id="97987at2759"/>
<organism evidence="2 3">
    <name type="scientific">Saprolegnia parasitica (strain CBS 223.65)</name>
    <dbReference type="NCBI Taxonomy" id="695850"/>
    <lineage>
        <taxon>Eukaryota</taxon>
        <taxon>Sar</taxon>
        <taxon>Stramenopiles</taxon>
        <taxon>Oomycota</taxon>
        <taxon>Saprolegniomycetes</taxon>
        <taxon>Saprolegniales</taxon>
        <taxon>Saprolegniaceae</taxon>
        <taxon>Saprolegnia</taxon>
    </lineage>
</organism>
<gene>
    <name evidence="2" type="ORF">SPRG_19567</name>
</gene>
<protein>
    <recommendedName>
        <fullName evidence="1">DDE-1 domain-containing protein</fullName>
    </recommendedName>
</protein>
<dbReference type="EMBL" id="KK583199">
    <property type="protein sequence ID" value="KDO31021.1"/>
    <property type="molecule type" value="Genomic_DNA"/>
</dbReference>
<dbReference type="VEuPathDB" id="FungiDB:SPRG_19567"/>
<accession>A0A067CWU8</accession>
<evidence type="ECO:0000313" key="3">
    <source>
        <dbReference type="Proteomes" id="UP000030745"/>
    </source>
</evidence>
<reference evidence="2 3" key="1">
    <citation type="journal article" date="2013" name="PLoS Genet.">
        <title>Distinctive expansion of potential virulence genes in the genome of the oomycete fish pathogen Saprolegnia parasitica.</title>
        <authorList>
            <person name="Jiang R.H."/>
            <person name="de Bruijn I."/>
            <person name="Haas B.J."/>
            <person name="Belmonte R."/>
            <person name="Lobach L."/>
            <person name="Christie J."/>
            <person name="van den Ackerveken G."/>
            <person name="Bottin A."/>
            <person name="Bulone V."/>
            <person name="Diaz-Moreno S.M."/>
            <person name="Dumas B."/>
            <person name="Fan L."/>
            <person name="Gaulin E."/>
            <person name="Govers F."/>
            <person name="Grenville-Briggs L.J."/>
            <person name="Horner N.R."/>
            <person name="Levin J.Z."/>
            <person name="Mammella M."/>
            <person name="Meijer H.J."/>
            <person name="Morris P."/>
            <person name="Nusbaum C."/>
            <person name="Oome S."/>
            <person name="Phillips A.J."/>
            <person name="van Rooyen D."/>
            <person name="Rzeszutek E."/>
            <person name="Saraiva M."/>
            <person name="Secombes C.J."/>
            <person name="Seidl M.F."/>
            <person name="Snel B."/>
            <person name="Stassen J.H."/>
            <person name="Sykes S."/>
            <person name="Tripathy S."/>
            <person name="van den Berg H."/>
            <person name="Vega-Arreguin J.C."/>
            <person name="Wawra S."/>
            <person name="Young S.K."/>
            <person name="Zeng Q."/>
            <person name="Dieguez-Uribeondo J."/>
            <person name="Russ C."/>
            <person name="Tyler B.M."/>
            <person name="van West P."/>
        </authorList>
    </citation>
    <scope>NUCLEOTIDE SEQUENCE [LARGE SCALE GENOMIC DNA]</scope>
    <source>
        <strain evidence="2 3">CBS 223.65</strain>
    </source>
</reference>
<dbReference type="Proteomes" id="UP000030745">
    <property type="component" value="Unassembled WGS sequence"/>
</dbReference>
<dbReference type="RefSeq" id="XP_012198302.1">
    <property type="nucleotide sequence ID" value="XM_012342912.1"/>
</dbReference>